<dbReference type="RefSeq" id="WP_188335735.1">
    <property type="nucleotide sequence ID" value="NZ_CP061281.1"/>
</dbReference>
<dbReference type="KEGG" id="sxn:IAG42_04630"/>
<name>A0A7H1B2M5_9ACTN</name>
<accession>A0A7H1B2M5</accession>
<sequence>MPDLSHLAAVQESYDRVASAYVERVKTPAELDPLSRGMLDVFAETTRTAGLGPVGDLGCGPGRVTAYLAERNVPAFGIDLSPAMAGLARAAHPDLWFGVGSMTSLPIRDDALGGVLAYYSTHHTPPESLPLLFGEFHRTLAPGGSLMLAGHVGTGQHLRPTEAYGGHPVSYASYLLPPDRIAALLTGAGLALTARLVEEPAEGADRTYATFLARKPVLLRG</sequence>
<dbReference type="InterPro" id="IPR041698">
    <property type="entry name" value="Methyltransf_25"/>
</dbReference>
<gene>
    <name evidence="2" type="ORF">IAG42_04630</name>
</gene>
<dbReference type="InterPro" id="IPR029063">
    <property type="entry name" value="SAM-dependent_MTases_sf"/>
</dbReference>
<evidence type="ECO:0000259" key="1">
    <source>
        <dbReference type="Pfam" id="PF13649"/>
    </source>
</evidence>
<reference evidence="2 3" key="1">
    <citation type="submission" date="2020-09" db="EMBL/GenBank/DDBJ databases">
        <title>A novel species.</title>
        <authorList>
            <person name="Gao J."/>
        </authorList>
    </citation>
    <scope>NUCLEOTIDE SEQUENCE [LARGE SCALE GENOMIC DNA]</scope>
    <source>
        <strain evidence="2 3">CRXT-Y-14</strain>
    </source>
</reference>
<dbReference type="Proteomes" id="UP000516428">
    <property type="component" value="Chromosome"/>
</dbReference>
<feature type="domain" description="Methyltransferase" evidence="1">
    <location>
        <begin position="56"/>
        <end position="144"/>
    </location>
</feature>
<organism evidence="2 3">
    <name type="scientific">Streptomyces xanthii</name>
    <dbReference type="NCBI Taxonomy" id="2768069"/>
    <lineage>
        <taxon>Bacteria</taxon>
        <taxon>Bacillati</taxon>
        <taxon>Actinomycetota</taxon>
        <taxon>Actinomycetes</taxon>
        <taxon>Kitasatosporales</taxon>
        <taxon>Streptomycetaceae</taxon>
        <taxon>Streptomyces</taxon>
    </lineage>
</organism>
<dbReference type="EMBL" id="CP061281">
    <property type="protein sequence ID" value="QNS02980.1"/>
    <property type="molecule type" value="Genomic_DNA"/>
</dbReference>
<evidence type="ECO:0000313" key="2">
    <source>
        <dbReference type="EMBL" id="QNS02980.1"/>
    </source>
</evidence>
<keyword evidence="2" id="KW-0489">Methyltransferase</keyword>
<dbReference type="GO" id="GO:0008168">
    <property type="term" value="F:methyltransferase activity"/>
    <property type="evidence" value="ECO:0007669"/>
    <property type="project" value="UniProtKB-KW"/>
</dbReference>
<proteinExistence type="predicted"/>
<dbReference type="Gene3D" id="3.40.50.150">
    <property type="entry name" value="Vaccinia Virus protein VP39"/>
    <property type="match status" value="1"/>
</dbReference>
<dbReference type="SUPFAM" id="SSF53335">
    <property type="entry name" value="S-adenosyl-L-methionine-dependent methyltransferases"/>
    <property type="match status" value="1"/>
</dbReference>
<keyword evidence="3" id="KW-1185">Reference proteome</keyword>
<dbReference type="PANTHER" id="PTHR42912">
    <property type="entry name" value="METHYLTRANSFERASE"/>
    <property type="match status" value="1"/>
</dbReference>
<dbReference type="Pfam" id="PF13649">
    <property type="entry name" value="Methyltransf_25"/>
    <property type="match status" value="1"/>
</dbReference>
<evidence type="ECO:0000313" key="3">
    <source>
        <dbReference type="Proteomes" id="UP000516428"/>
    </source>
</evidence>
<protein>
    <submittedName>
        <fullName evidence="2">Class I SAM-dependent methyltransferase</fullName>
    </submittedName>
</protein>
<dbReference type="AlphaFoldDB" id="A0A7H1B2M5"/>
<dbReference type="GO" id="GO:0032259">
    <property type="term" value="P:methylation"/>
    <property type="evidence" value="ECO:0007669"/>
    <property type="project" value="UniProtKB-KW"/>
</dbReference>
<dbReference type="InterPro" id="IPR050508">
    <property type="entry name" value="Methyltransf_Superfamily"/>
</dbReference>
<keyword evidence="2" id="KW-0808">Transferase</keyword>
<dbReference type="CDD" id="cd02440">
    <property type="entry name" value="AdoMet_MTases"/>
    <property type="match status" value="1"/>
</dbReference>